<dbReference type="Pfam" id="PF13555">
    <property type="entry name" value="AAA_29"/>
    <property type="match status" value="1"/>
</dbReference>
<sequence length="1139" mass="128362">MIVTTTSQAKLLPDTDPPPTPPDGPEGGRLKREREEQFRLVGVQSYNWGTFHGLLKLDVSEKGMLFIGPSGSGKSTIFDAHAALLTPPRWVHFNVAARESESKQDRSDLTYLRGVWGEQTANTGEIAQQQLRPGPTWSAISEVYRNGLGQVITLVHVYWIKGTSNQRKDVHKRYMVAERLLDLTELLFFPDSGFNARRFKSDLPDVWDTDSFPEYQERMRSRLGIETENALKLLHKTQSAKNLGSLTDFLRDFMLDEPKTQEMADQLVTQFERLENAHNEVVSAARQIATLLPARELNLERQKRLSDKGRLDEARMGIDHVAKEMLQSLRVERRDALEAKLAGEQAQEQALEQALLAARTTVQGLKQRRDGLGGQQLAGLEASKISAERDESERRQRYGKVAEACKALGMTVPAKAEGYAELVNQGRRELPSAASGADDSAQRQNALAVQRHELDKERSTILGELAVLARMPGSKMGANLITMRKLITDGLGYDEGALPFAGELIEVEPSEKGWTGPIERVLRNFSRTMLVPDDLHASVAKFINSTNLRGRLVYLRMMRQSPRAPAPKVNGVYRKTKVSEGPFRDWVETELLQNYDAECVETERELEDVVFGITRAGLLKTGARRHEKDDRSDINNSGNWVLGGDTRSKAQGLQDRERELTKVIDGIEDQLEQLRKKELARLNRSLHWQTLVNFNWNEIDHHGAALRVAQVDTQIRELRAATPDLDILEARIAAAKENEATAEKNHKTQFQAAMAVQIKLDELKQELESISELALTPPTPLQRETFLQKLEGAGRKPTIESMPDDVRFVDREIGKDIGTLESEAAKLLAGIEAKFVDYIRTWEAESEGLDPTMASYDEFDAKLTRLQVDDLPRFEEKFKELLNEQSNQHIALLSDRLEQERRDISDRMDVVNESLRQAEYNEGTHLAIEVEEITPPEAQELKAELRAALSHSLSMDDRVAETRFQNMKRLIKRLASQEPQHMNWKKLALDVRLHVEFVARELDEEGREVQTHRSGAGKSGGQRQKLTATCLAAALRYQLGGPGRVLPTFSTVFLDEAFDKADADFTDAAMKIFKSFGFQLIIATPIKSVMTIEPYVGGAVYIHIKDRMHSRALVLPYDDETQSIDYRQIDGSSANDEKS</sequence>
<dbReference type="Gene3D" id="3.40.50.300">
    <property type="entry name" value="P-loop containing nucleotide triphosphate hydrolases"/>
    <property type="match status" value="2"/>
</dbReference>
<evidence type="ECO:0000256" key="2">
    <source>
        <dbReference type="SAM" id="MobiDB-lite"/>
    </source>
</evidence>
<evidence type="ECO:0008006" key="5">
    <source>
        <dbReference type="Google" id="ProtNLM"/>
    </source>
</evidence>
<dbReference type="AlphaFoldDB" id="F7SXR1"/>
<dbReference type="PANTHER" id="PTHR32182:SF0">
    <property type="entry name" value="DNA REPLICATION AND REPAIR PROTEIN RECF"/>
    <property type="match status" value="1"/>
</dbReference>
<dbReference type="PATRIC" id="fig|1003200.3.peg.1434"/>
<gene>
    <name evidence="3" type="ORF">AXXA_07295</name>
</gene>
<dbReference type="EMBL" id="AFRQ01000032">
    <property type="protein sequence ID" value="EGP47081.1"/>
    <property type="molecule type" value="Genomic_DNA"/>
</dbReference>
<feature type="compositionally biased region" description="Pro residues" evidence="2">
    <location>
        <begin position="15"/>
        <end position="24"/>
    </location>
</feature>
<organism evidence="3 4">
    <name type="scientific">Achromobacter insuavis AXX-A</name>
    <dbReference type="NCBI Taxonomy" id="1003200"/>
    <lineage>
        <taxon>Bacteria</taxon>
        <taxon>Pseudomonadati</taxon>
        <taxon>Pseudomonadota</taxon>
        <taxon>Betaproteobacteria</taxon>
        <taxon>Burkholderiales</taxon>
        <taxon>Alcaligenaceae</taxon>
        <taxon>Achromobacter</taxon>
    </lineage>
</organism>
<dbReference type="GO" id="GO:0006302">
    <property type="term" value="P:double-strand break repair"/>
    <property type="evidence" value="ECO:0007669"/>
    <property type="project" value="TreeGrafter"/>
</dbReference>
<accession>F7SXR1</accession>
<evidence type="ECO:0000313" key="4">
    <source>
        <dbReference type="Proteomes" id="UP000004853"/>
    </source>
</evidence>
<feature type="region of interest" description="Disordered" evidence="2">
    <location>
        <begin position="1"/>
        <end position="29"/>
    </location>
</feature>
<dbReference type="HOGENOM" id="CLU_009013_0_0_4"/>
<keyword evidence="1" id="KW-0175">Coiled coil</keyword>
<dbReference type="GO" id="GO:0000731">
    <property type="term" value="P:DNA synthesis involved in DNA repair"/>
    <property type="evidence" value="ECO:0007669"/>
    <property type="project" value="TreeGrafter"/>
</dbReference>
<name>F7SXR1_9BURK</name>
<dbReference type="eggNOG" id="COG4913">
    <property type="taxonomic scope" value="Bacteria"/>
</dbReference>
<feature type="coiled-coil region" evidence="1">
    <location>
        <begin position="725"/>
        <end position="773"/>
    </location>
</feature>
<evidence type="ECO:0000256" key="1">
    <source>
        <dbReference type="SAM" id="Coils"/>
    </source>
</evidence>
<dbReference type="InterPro" id="IPR027417">
    <property type="entry name" value="P-loop_NTPase"/>
</dbReference>
<dbReference type="Proteomes" id="UP000004853">
    <property type="component" value="Unassembled WGS sequence"/>
</dbReference>
<proteinExistence type="predicted"/>
<feature type="coiled-coil region" evidence="1">
    <location>
        <begin position="883"/>
        <end position="914"/>
    </location>
</feature>
<dbReference type="PANTHER" id="PTHR32182">
    <property type="entry name" value="DNA REPLICATION AND REPAIR PROTEIN RECF"/>
    <property type="match status" value="1"/>
</dbReference>
<evidence type="ECO:0000313" key="3">
    <source>
        <dbReference type="EMBL" id="EGP47081.1"/>
    </source>
</evidence>
<comment type="caution">
    <text evidence="3">The sequence shown here is derived from an EMBL/GenBank/DDBJ whole genome shotgun (WGS) entry which is preliminary data.</text>
</comment>
<dbReference type="SUPFAM" id="SSF52540">
    <property type="entry name" value="P-loop containing nucleoside triphosphate hydrolases"/>
    <property type="match status" value="1"/>
</dbReference>
<dbReference type="Pfam" id="PF13558">
    <property type="entry name" value="SbcC_Walker_B"/>
    <property type="match status" value="1"/>
</dbReference>
<feature type="coiled-coil region" evidence="1">
    <location>
        <begin position="650"/>
        <end position="677"/>
    </location>
</feature>
<reference evidence="3 4" key="1">
    <citation type="submission" date="2011-06" db="EMBL/GenBank/DDBJ databases">
        <authorList>
            <person name="Bador J."/>
            <person name="Amoureux L."/>
            <person name="Neuwirth C."/>
        </authorList>
    </citation>
    <scope>NUCLEOTIDE SEQUENCE [LARGE SCALE GENOMIC DNA]</scope>
    <source>
        <strain evidence="3 4">AXX-A</strain>
    </source>
</reference>
<protein>
    <recommendedName>
        <fullName evidence="5">ATP-binding protein</fullName>
    </recommendedName>
</protein>